<dbReference type="AlphaFoldDB" id="A0A7W0HM79"/>
<accession>A0A7W0HM79</accession>
<evidence type="ECO:0000259" key="1">
    <source>
        <dbReference type="Pfam" id="PF00126"/>
    </source>
</evidence>
<name>A0A7W0HM79_9BACT</name>
<dbReference type="GO" id="GO:0003700">
    <property type="term" value="F:DNA-binding transcription factor activity"/>
    <property type="evidence" value="ECO:0007669"/>
    <property type="project" value="InterPro"/>
</dbReference>
<comment type="caution">
    <text evidence="2">The sequence shown here is derived from an EMBL/GenBank/DDBJ whole genome shotgun (WGS) entry which is preliminary data.</text>
</comment>
<dbReference type="Proteomes" id="UP000525298">
    <property type="component" value="Unassembled WGS sequence"/>
</dbReference>
<evidence type="ECO:0000313" key="2">
    <source>
        <dbReference type="EMBL" id="MBA2883129.1"/>
    </source>
</evidence>
<feature type="domain" description="HTH lysR-type" evidence="1">
    <location>
        <begin position="29"/>
        <end position="75"/>
    </location>
</feature>
<keyword evidence="3" id="KW-1185">Reference proteome</keyword>
<dbReference type="InterPro" id="IPR000847">
    <property type="entry name" value="LysR_HTH_N"/>
</dbReference>
<dbReference type="PANTHER" id="PTHR30432">
    <property type="entry name" value="TRANSCRIPTIONAL REGULATOR MODE"/>
    <property type="match status" value="1"/>
</dbReference>
<organism evidence="2 3">
    <name type="scientific">Desulfosalsimonas propionicica</name>
    <dbReference type="NCBI Taxonomy" id="332175"/>
    <lineage>
        <taxon>Bacteria</taxon>
        <taxon>Pseudomonadati</taxon>
        <taxon>Thermodesulfobacteriota</taxon>
        <taxon>Desulfobacteria</taxon>
        <taxon>Desulfobacterales</taxon>
        <taxon>Desulfosalsimonadaceae</taxon>
        <taxon>Desulfosalsimonas</taxon>
    </lineage>
</organism>
<reference evidence="2 3" key="1">
    <citation type="submission" date="2020-07" db="EMBL/GenBank/DDBJ databases">
        <title>Genomic Encyclopedia of Type Strains, Phase IV (KMG-IV): sequencing the most valuable type-strain genomes for metagenomic binning, comparative biology and taxonomic classification.</title>
        <authorList>
            <person name="Goeker M."/>
        </authorList>
    </citation>
    <scope>NUCLEOTIDE SEQUENCE [LARGE SCALE GENOMIC DNA]</scope>
    <source>
        <strain evidence="2 3">DSM 17721</strain>
    </source>
</reference>
<dbReference type="InterPro" id="IPR051815">
    <property type="entry name" value="Molybdate_resp_trans_reg"/>
</dbReference>
<protein>
    <submittedName>
        <fullName evidence="2">Molybdate transport system regulatory protein</fullName>
    </submittedName>
</protein>
<dbReference type="SUPFAM" id="SSF46785">
    <property type="entry name" value="Winged helix' DNA-binding domain"/>
    <property type="match status" value="1"/>
</dbReference>
<dbReference type="Gene3D" id="1.10.10.10">
    <property type="entry name" value="Winged helix-like DNA-binding domain superfamily/Winged helix DNA-binding domain"/>
    <property type="match status" value="1"/>
</dbReference>
<dbReference type="PANTHER" id="PTHR30432:SF1">
    <property type="entry name" value="DNA-BINDING TRANSCRIPTIONAL DUAL REGULATOR MODE"/>
    <property type="match status" value="1"/>
</dbReference>
<dbReference type="InterPro" id="IPR036390">
    <property type="entry name" value="WH_DNA-bd_sf"/>
</dbReference>
<evidence type="ECO:0000313" key="3">
    <source>
        <dbReference type="Proteomes" id="UP000525298"/>
    </source>
</evidence>
<dbReference type="EMBL" id="JACDUS010000017">
    <property type="protein sequence ID" value="MBA2883129.1"/>
    <property type="molecule type" value="Genomic_DNA"/>
</dbReference>
<sequence>MAIPSKQLYSRSKIWLEDADGKVVFASGRLRILKAIEKTGSIHAAAKELKMGYRAVWARIHATEERLGAQLLEKRIGGAAGGGSCLTPLAEELVHAFTRLQQDIEHETDDQFKQLENILNIKIAGASPPESEPE</sequence>
<dbReference type="InterPro" id="IPR036388">
    <property type="entry name" value="WH-like_DNA-bd_sf"/>
</dbReference>
<dbReference type="RefSeq" id="WP_181552743.1">
    <property type="nucleotide sequence ID" value="NZ_JACDUS010000017.1"/>
</dbReference>
<proteinExistence type="predicted"/>
<gene>
    <name evidence="2" type="ORF">HNR65_003490</name>
</gene>
<dbReference type="Pfam" id="PF00126">
    <property type="entry name" value="HTH_1"/>
    <property type="match status" value="1"/>
</dbReference>